<name>A0ABU7LR06_9PROT</name>
<dbReference type="PANTHER" id="PTHR33164:SF43">
    <property type="entry name" value="HTH-TYPE TRANSCRIPTIONAL REPRESSOR YETL"/>
    <property type="match status" value="1"/>
</dbReference>
<dbReference type="Proteomes" id="UP001354971">
    <property type="component" value="Unassembled WGS sequence"/>
</dbReference>
<comment type="caution">
    <text evidence="2">The sequence shown here is derived from an EMBL/GenBank/DDBJ whole genome shotgun (WGS) entry which is preliminary data.</text>
</comment>
<dbReference type="InterPro" id="IPR039422">
    <property type="entry name" value="MarR/SlyA-like"/>
</dbReference>
<dbReference type="SMART" id="SM00347">
    <property type="entry name" value="HTH_MARR"/>
    <property type="match status" value="1"/>
</dbReference>
<accession>A0ABU7LR06</accession>
<gene>
    <name evidence="2" type="ORF">V0U79_08210</name>
</gene>
<evidence type="ECO:0000259" key="1">
    <source>
        <dbReference type="SMART" id="SM00347"/>
    </source>
</evidence>
<sequence>MPESESLFDTYAPAFFARRASMLVDKIISQGGASMQAFGLKSPVPAISTLLVLRKAELSVTEIATHLGVTHAAIIKNVRLLEREGLVERISDDRDARRKPLRLTAGGQEESVRTAAFLAAAQTAYRQIFEEIGVDMDAAIVRMEAALERQSFDLRLREAAEKVP</sequence>
<evidence type="ECO:0000313" key="3">
    <source>
        <dbReference type="Proteomes" id="UP001354971"/>
    </source>
</evidence>
<dbReference type="PANTHER" id="PTHR33164">
    <property type="entry name" value="TRANSCRIPTIONAL REGULATOR, MARR FAMILY"/>
    <property type="match status" value="1"/>
</dbReference>
<reference evidence="2 3" key="1">
    <citation type="submission" date="2024-01" db="EMBL/GenBank/DDBJ databases">
        <title>Hyphobacterium bacterium isolated from marine sediment.</title>
        <authorList>
            <person name="Zhao S."/>
        </authorList>
    </citation>
    <scope>NUCLEOTIDE SEQUENCE [LARGE SCALE GENOMIC DNA]</scope>
    <source>
        <strain evidence="3">HN65</strain>
    </source>
</reference>
<keyword evidence="3" id="KW-1185">Reference proteome</keyword>
<protein>
    <submittedName>
        <fullName evidence="2">MarR family transcriptional regulator</fullName>
    </submittedName>
</protein>
<organism evidence="2 3">
    <name type="scientific">Hyphobacterium lacteum</name>
    <dbReference type="NCBI Taxonomy" id="3116575"/>
    <lineage>
        <taxon>Bacteria</taxon>
        <taxon>Pseudomonadati</taxon>
        <taxon>Pseudomonadota</taxon>
        <taxon>Alphaproteobacteria</taxon>
        <taxon>Maricaulales</taxon>
        <taxon>Maricaulaceae</taxon>
        <taxon>Hyphobacterium</taxon>
    </lineage>
</organism>
<evidence type="ECO:0000313" key="2">
    <source>
        <dbReference type="EMBL" id="MEE2526347.1"/>
    </source>
</evidence>
<dbReference type="Pfam" id="PF12802">
    <property type="entry name" value="MarR_2"/>
    <property type="match status" value="1"/>
</dbReference>
<dbReference type="RefSeq" id="WP_330199010.1">
    <property type="nucleotide sequence ID" value="NZ_JAZDRP010000004.1"/>
</dbReference>
<dbReference type="EMBL" id="JAZDRP010000004">
    <property type="protein sequence ID" value="MEE2526347.1"/>
    <property type="molecule type" value="Genomic_DNA"/>
</dbReference>
<dbReference type="SUPFAM" id="SSF46785">
    <property type="entry name" value="Winged helix' DNA-binding domain"/>
    <property type="match status" value="1"/>
</dbReference>
<feature type="domain" description="HTH marR-type" evidence="1">
    <location>
        <begin position="33"/>
        <end position="137"/>
    </location>
</feature>
<dbReference type="InterPro" id="IPR011991">
    <property type="entry name" value="ArsR-like_HTH"/>
</dbReference>
<dbReference type="Gene3D" id="1.10.10.10">
    <property type="entry name" value="Winged helix-like DNA-binding domain superfamily/Winged helix DNA-binding domain"/>
    <property type="match status" value="1"/>
</dbReference>
<dbReference type="CDD" id="cd00090">
    <property type="entry name" value="HTH_ARSR"/>
    <property type="match status" value="1"/>
</dbReference>
<proteinExistence type="predicted"/>
<dbReference type="InterPro" id="IPR036388">
    <property type="entry name" value="WH-like_DNA-bd_sf"/>
</dbReference>
<dbReference type="InterPro" id="IPR036390">
    <property type="entry name" value="WH_DNA-bd_sf"/>
</dbReference>
<dbReference type="InterPro" id="IPR000835">
    <property type="entry name" value="HTH_MarR-typ"/>
</dbReference>